<comment type="caution">
    <text evidence="2">The sequence shown here is derived from an EMBL/GenBank/DDBJ whole genome shotgun (WGS) entry which is preliminary data.</text>
</comment>
<dbReference type="NCBIfam" id="TIGR02001">
    <property type="entry name" value="gcw_chp"/>
    <property type="match status" value="1"/>
</dbReference>
<accession>A0ABR7RDC1</accession>
<evidence type="ECO:0000256" key="1">
    <source>
        <dbReference type="SAM" id="SignalP"/>
    </source>
</evidence>
<dbReference type="Proteomes" id="UP000603940">
    <property type="component" value="Unassembled WGS sequence"/>
</dbReference>
<gene>
    <name evidence="2" type="ORF">IBL25_22735</name>
</gene>
<feature type="chain" id="PRO_5046383493" evidence="1">
    <location>
        <begin position="28"/>
        <end position="252"/>
    </location>
</feature>
<dbReference type="EMBL" id="JACTUZ010000180">
    <property type="protein sequence ID" value="MBC9179765.1"/>
    <property type="molecule type" value="Genomic_DNA"/>
</dbReference>
<keyword evidence="1" id="KW-0732">Signal</keyword>
<evidence type="ECO:0000313" key="3">
    <source>
        <dbReference type="Proteomes" id="UP000603940"/>
    </source>
</evidence>
<keyword evidence="3" id="KW-1185">Reference proteome</keyword>
<evidence type="ECO:0000313" key="2">
    <source>
        <dbReference type="EMBL" id="MBC9179765.1"/>
    </source>
</evidence>
<sequence>MKQILAAAVPACLGTLFCATLAMPAAAQMPLGDSGLTLTVTPVLSSDYLFRGISQTRNRPGIQGTADLQHDSGIYIGAFATNVAFPGTNARQELDLAAGYRFAAGAATFDLGAIYYTYPGYDAPPGGHEFNYVEAIAKASYTLEPLKLVGTAAWSPNFYFESGDAFYLEGGADLSLPAGFTLSGRLGHQWIGRNSRYGAPDYANWQVVASREIVAGITLAVGYYDTSLSRSECFSGTKFCEARAMVTLSKIF</sequence>
<proteinExistence type="predicted"/>
<name>A0ABR7RDC1_9PROT</name>
<protein>
    <submittedName>
        <fullName evidence="2">Uncharacterized protein</fullName>
    </submittedName>
</protein>
<organism evidence="2 3">
    <name type="scientific">Pseudoroseomonas ludipueritiae</name>
    <dbReference type="NCBI Taxonomy" id="198093"/>
    <lineage>
        <taxon>Bacteria</taxon>
        <taxon>Pseudomonadati</taxon>
        <taxon>Pseudomonadota</taxon>
        <taxon>Alphaproteobacteria</taxon>
        <taxon>Acetobacterales</taxon>
        <taxon>Acetobacteraceae</taxon>
        <taxon>Pseudoroseomonas</taxon>
    </lineage>
</organism>
<reference evidence="2 3" key="1">
    <citation type="journal article" date="2009" name="Int. J. Syst. Evol. Microbiol.">
        <title>Transfer of Teichococcus ludipueritiae and Muricoccus roseus to the genus Roseomonas, as Roseomonas ludipueritiae comb. nov. and Roseomonas rosea comb. nov., respectively, and emended description of the genus Roseomonas.</title>
        <authorList>
            <person name="Sanchez-Porro C."/>
            <person name="Gallego V."/>
            <person name="Busse H.J."/>
            <person name="Kampfer P."/>
            <person name="Ventosa A."/>
        </authorList>
    </citation>
    <scope>NUCLEOTIDE SEQUENCE [LARGE SCALE GENOMIC DNA]</scope>
    <source>
        <strain evidence="2 3">DSM 14915</strain>
    </source>
</reference>
<dbReference type="Pfam" id="PF09694">
    <property type="entry name" value="Gcw_chp"/>
    <property type="match status" value="1"/>
</dbReference>
<dbReference type="InterPro" id="IPR010239">
    <property type="entry name" value="CHP02001"/>
</dbReference>
<feature type="signal peptide" evidence="1">
    <location>
        <begin position="1"/>
        <end position="27"/>
    </location>
</feature>
<dbReference type="RefSeq" id="WP_187780774.1">
    <property type="nucleotide sequence ID" value="NZ_JACTUZ010000180.1"/>
</dbReference>